<dbReference type="GO" id="GO:0030269">
    <property type="term" value="F:tetrahydromethanopterin S-methyltransferase activity"/>
    <property type="evidence" value="ECO:0007669"/>
    <property type="project" value="UniProtKB-EC"/>
</dbReference>
<keyword evidence="11 19" id="KW-0812">Transmembrane</keyword>
<keyword evidence="7" id="KW-1003">Cell membrane</keyword>
<dbReference type="GO" id="GO:0005886">
    <property type="term" value="C:plasma membrane"/>
    <property type="evidence" value="ECO:0007669"/>
    <property type="project" value="UniProtKB-SubCell"/>
</dbReference>
<dbReference type="GO" id="GO:0006730">
    <property type="term" value="P:one-carbon metabolic process"/>
    <property type="evidence" value="ECO:0007669"/>
    <property type="project" value="UniProtKB-KW"/>
</dbReference>
<dbReference type="InterPro" id="IPR008690">
    <property type="entry name" value="MtrB_MeTrfase"/>
</dbReference>
<keyword evidence="14" id="KW-0484">Methanogenesis</keyword>
<name>A0A7G9Z3I8_9EURY</name>
<dbReference type="NCBIfam" id="TIGR04166">
    <property type="entry name" value="methano_MtrB"/>
    <property type="match status" value="1"/>
</dbReference>
<dbReference type="PIRSF" id="PIRSF005518">
    <property type="entry name" value="MtrB"/>
    <property type="match status" value="1"/>
</dbReference>
<evidence type="ECO:0000256" key="10">
    <source>
        <dbReference type="ARBA" id="ARBA00022679"/>
    </source>
</evidence>
<comment type="catalytic activity">
    <reaction evidence="17">
        <text>5-methyl-5,6,7,8-tetrahydromethanopterin + coenzyme M + 2 Na(+)(in) = 5,6,7,8-tetrahydromethanopterin + methyl-coenzyme M + 2 Na(+)(out)</text>
        <dbReference type="Rhea" id="RHEA:53492"/>
        <dbReference type="ChEBI" id="CHEBI:29101"/>
        <dbReference type="ChEBI" id="CHEBI:58103"/>
        <dbReference type="ChEBI" id="CHEBI:58116"/>
        <dbReference type="ChEBI" id="CHEBI:58286"/>
        <dbReference type="ChEBI" id="CHEBI:58319"/>
        <dbReference type="EC" id="7.2.1.4"/>
    </reaction>
</comment>
<comment type="function">
    <text evidence="1">Part of a complex that catalyzes the formation of methyl-coenzyme M and tetrahydromethanopterin from coenzyme M and methyl-tetrahydromethanopterin. This is an energy-conserving, sodium-ion translocating step.</text>
</comment>
<comment type="similarity">
    <text evidence="4">Belongs to the MtrB family.</text>
</comment>
<dbReference type="UniPathway" id="UPA00640">
    <property type="reaction ID" value="UER00698"/>
</dbReference>
<keyword evidence="10 20" id="KW-0808">Transferase</keyword>
<keyword evidence="12" id="KW-1278">Translocase</keyword>
<evidence type="ECO:0000256" key="14">
    <source>
        <dbReference type="ARBA" id="ARBA00022994"/>
    </source>
</evidence>
<feature type="transmembrane region" description="Helical" evidence="19">
    <location>
        <begin position="72"/>
        <end position="97"/>
    </location>
</feature>
<gene>
    <name evidence="20" type="primary">mtrB</name>
    <name evidence="20" type="ORF">ENONAMDD_00013</name>
</gene>
<evidence type="ECO:0000256" key="12">
    <source>
        <dbReference type="ARBA" id="ARBA00022967"/>
    </source>
</evidence>
<evidence type="ECO:0000256" key="11">
    <source>
        <dbReference type="ARBA" id="ARBA00022692"/>
    </source>
</evidence>
<evidence type="ECO:0000256" key="1">
    <source>
        <dbReference type="ARBA" id="ARBA00002533"/>
    </source>
</evidence>
<evidence type="ECO:0000256" key="3">
    <source>
        <dbReference type="ARBA" id="ARBA00004839"/>
    </source>
</evidence>
<accession>A0A7G9Z3I8</accession>
<evidence type="ECO:0000256" key="7">
    <source>
        <dbReference type="ARBA" id="ARBA00022475"/>
    </source>
</evidence>
<dbReference type="Pfam" id="PF05440">
    <property type="entry name" value="MtrB"/>
    <property type="match status" value="1"/>
</dbReference>
<evidence type="ECO:0000256" key="4">
    <source>
        <dbReference type="ARBA" id="ARBA00010027"/>
    </source>
</evidence>
<evidence type="ECO:0000256" key="5">
    <source>
        <dbReference type="ARBA" id="ARBA00011616"/>
    </source>
</evidence>
<evidence type="ECO:0000256" key="18">
    <source>
        <dbReference type="ARBA" id="ARBA00044970"/>
    </source>
</evidence>
<organism evidence="20">
    <name type="scientific">Candidatus Methanophaga sp. ANME-1 ERB7</name>
    <dbReference type="NCBI Taxonomy" id="2759913"/>
    <lineage>
        <taxon>Archaea</taxon>
        <taxon>Methanobacteriati</taxon>
        <taxon>Methanobacteriota</taxon>
        <taxon>Stenosarchaea group</taxon>
        <taxon>Methanomicrobia</taxon>
        <taxon>Candidatus Methanophagales</taxon>
        <taxon>Candidatus Methanophagaceae</taxon>
        <taxon>Candidatus Methanophaga</taxon>
    </lineage>
</organism>
<dbReference type="EMBL" id="MT631594">
    <property type="protein sequence ID" value="QNO54822.1"/>
    <property type="molecule type" value="Genomic_DNA"/>
</dbReference>
<dbReference type="AlphaFoldDB" id="A0A7G9Z3I8"/>
<comment type="subunit">
    <text evidence="5">The complex is composed of 8 subunits; MtrA, MtrB, MtrC, MtrD, MtrE, MtrF, MtrG and MtrH.</text>
</comment>
<evidence type="ECO:0000256" key="8">
    <source>
        <dbReference type="ARBA" id="ARBA00022563"/>
    </source>
</evidence>
<proteinExistence type="inferred from homology"/>
<protein>
    <recommendedName>
        <fullName evidence="6">Tetrahydromethanopterin S-methyltransferase subunit B</fullName>
        <ecNumber evidence="18">7.2.1.4</ecNumber>
    </recommendedName>
    <alternativeName>
        <fullName evidence="16">N5-methyltetrahydromethanopterin--coenzyme M methyltransferase subunit B</fullName>
    </alternativeName>
</protein>
<dbReference type="GO" id="GO:0019386">
    <property type="term" value="P:methanogenesis, from carbon dioxide"/>
    <property type="evidence" value="ECO:0007669"/>
    <property type="project" value="UniProtKB-UniPathway"/>
</dbReference>
<dbReference type="EC" id="7.2.1.4" evidence="18"/>
<dbReference type="GO" id="GO:0032259">
    <property type="term" value="P:methylation"/>
    <property type="evidence" value="ECO:0007669"/>
    <property type="project" value="UniProtKB-KW"/>
</dbReference>
<keyword evidence="15 19" id="KW-0472">Membrane</keyword>
<comment type="pathway">
    <text evidence="3">One-carbon metabolism; methanogenesis from CO(2); methyl-coenzyme M from 5,10-methylene-5,6,7,8-tetrahydromethanopterin: step 2/2.</text>
</comment>
<keyword evidence="9 20" id="KW-0489">Methyltransferase</keyword>
<keyword evidence="8" id="KW-0554">One-carbon metabolism</keyword>
<evidence type="ECO:0000256" key="9">
    <source>
        <dbReference type="ARBA" id="ARBA00022603"/>
    </source>
</evidence>
<evidence type="ECO:0000256" key="19">
    <source>
        <dbReference type="SAM" id="Phobius"/>
    </source>
</evidence>
<evidence type="ECO:0000313" key="20">
    <source>
        <dbReference type="EMBL" id="QNO54822.1"/>
    </source>
</evidence>
<evidence type="ECO:0000256" key="13">
    <source>
        <dbReference type="ARBA" id="ARBA00022989"/>
    </source>
</evidence>
<keyword evidence="13 19" id="KW-1133">Transmembrane helix</keyword>
<evidence type="ECO:0000256" key="16">
    <source>
        <dbReference type="ARBA" id="ARBA00029818"/>
    </source>
</evidence>
<evidence type="ECO:0000256" key="2">
    <source>
        <dbReference type="ARBA" id="ARBA00004162"/>
    </source>
</evidence>
<comment type="subcellular location">
    <subcellularLocation>
        <location evidence="2">Cell membrane</location>
        <topology evidence="2">Single-pass membrane protein</topology>
    </subcellularLocation>
</comment>
<evidence type="ECO:0000256" key="6">
    <source>
        <dbReference type="ARBA" id="ARBA00015127"/>
    </source>
</evidence>
<reference evidence="20" key="1">
    <citation type="submission" date="2020-06" db="EMBL/GenBank/DDBJ databases">
        <title>Unique genomic features of the anaerobic methanotrophic archaea.</title>
        <authorList>
            <person name="Chadwick G.L."/>
            <person name="Skennerton C.T."/>
            <person name="Laso-Perez R."/>
            <person name="Leu A.O."/>
            <person name="Speth D.R."/>
            <person name="Yu H."/>
            <person name="Morgan-Lang C."/>
            <person name="Hatzenpichler R."/>
            <person name="Goudeau D."/>
            <person name="Malmstrom R."/>
            <person name="Brazelton W.J."/>
            <person name="Woyke T."/>
            <person name="Hallam S.J."/>
            <person name="Tyson G.W."/>
            <person name="Wegener G."/>
            <person name="Boetius A."/>
            <person name="Orphan V."/>
        </authorList>
    </citation>
    <scope>NUCLEOTIDE SEQUENCE</scope>
</reference>
<sequence length="104" mass="11150">MVIVINEKYNVVLEESTLTVGEARPGFYKVSLAPIDEQLCILECAVDDLFNVLDPTTTYAMAQPNREGITNIAGFITMLMVGLTFGILAVALVLYGIGFGFGGA</sequence>
<evidence type="ECO:0000256" key="15">
    <source>
        <dbReference type="ARBA" id="ARBA00023136"/>
    </source>
</evidence>
<evidence type="ECO:0000256" key="17">
    <source>
        <dbReference type="ARBA" id="ARBA00044880"/>
    </source>
</evidence>